<gene>
    <name evidence="3" type="ORF">JOF54_003223</name>
</gene>
<organism evidence="3 4">
    <name type="scientific">Microlunatus capsulatus</name>
    <dbReference type="NCBI Taxonomy" id="99117"/>
    <lineage>
        <taxon>Bacteria</taxon>
        <taxon>Bacillati</taxon>
        <taxon>Actinomycetota</taxon>
        <taxon>Actinomycetes</taxon>
        <taxon>Propionibacteriales</taxon>
        <taxon>Propionibacteriaceae</taxon>
        <taxon>Microlunatus</taxon>
    </lineage>
</organism>
<dbReference type="CDD" id="cd04179">
    <property type="entry name" value="DPM_DPG-synthase_like"/>
    <property type="match status" value="1"/>
</dbReference>
<evidence type="ECO:0000313" key="4">
    <source>
        <dbReference type="Proteomes" id="UP000758168"/>
    </source>
</evidence>
<dbReference type="Proteomes" id="UP000758168">
    <property type="component" value="Unassembled WGS sequence"/>
</dbReference>
<evidence type="ECO:0000256" key="1">
    <source>
        <dbReference type="ARBA" id="ARBA00006739"/>
    </source>
</evidence>
<protein>
    <submittedName>
        <fullName evidence="3">Glycosyltransferase involved in cell wall biosynthesis</fullName>
    </submittedName>
</protein>
<accession>A0ABS4ZB62</accession>
<dbReference type="InterPro" id="IPR050256">
    <property type="entry name" value="Glycosyltransferase_2"/>
</dbReference>
<dbReference type="InterPro" id="IPR001173">
    <property type="entry name" value="Glyco_trans_2-like"/>
</dbReference>
<dbReference type="Gene3D" id="3.90.550.10">
    <property type="entry name" value="Spore Coat Polysaccharide Biosynthesis Protein SpsA, Chain A"/>
    <property type="match status" value="1"/>
</dbReference>
<sequence>MSSPPFVSVLVAAVGDDVDLPAVLPPLPAEVEVVLVVDGRAPAGLLAEARALRPGLVTVTQTRRGPGNALACGLRAARGDVVVLLAADGSSDPATIPRLVGALTAGADLARASRFLTGGGSEDLALVREIGDDLLNLVANLAFRTRASDFSSGYVAFWRDLAPVLDLPDVAVPAPFDGHLLPGDGPEVTALVASRFAASGARVVEVPTVERRRRHGGRRLTARARALRVVGAERRRVLRRRRGDRTLHRALVARPPRLVQDLINAT</sequence>
<dbReference type="InterPro" id="IPR029044">
    <property type="entry name" value="Nucleotide-diphossugar_trans"/>
</dbReference>
<dbReference type="Pfam" id="PF00535">
    <property type="entry name" value="Glycos_transf_2"/>
    <property type="match status" value="1"/>
</dbReference>
<name>A0ABS4ZB62_9ACTN</name>
<dbReference type="SUPFAM" id="SSF53448">
    <property type="entry name" value="Nucleotide-diphospho-sugar transferases"/>
    <property type="match status" value="1"/>
</dbReference>
<dbReference type="RefSeq" id="WP_210057700.1">
    <property type="nucleotide sequence ID" value="NZ_BAAAMH010000010.1"/>
</dbReference>
<dbReference type="PANTHER" id="PTHR48090">
    <property type="entry name" value="UNDECAPRENYL-PHOSPHATE 4-DEOXY-4-FORMAMIDO-L-ARABINOSE TRANSFERASE-RELATED"/>
    <property type="match status" value="1"/>
</dbReference>
<keyword evidence="4" id="KW-1185">Reference proteome</keyword>
<feature type="domain" description="Glycosyltransferase 2-like" evidence="2">
    <location>
        <begin position="30"/>
        <end position="129"/>
    </location>
</feature>
<reference evidence="3 4" key="1">
    <citation type="submission" date="2021-03" db="EMBL/GenBank/DDBJ databases">
        <title>Sequencing the genomes of 1000 actinobacteria strains.</title>
        <authorList>
            <person name="Klenk H.-P."/>
        </authorList>
    </citation>
    <scope>NUCLEOTIDE SEQUENCE [LARGE SCALE GENOMIC DNA]</scope>
    <source>
        <strain evidence="3 4">DSM 12936</strain>
    </source>
</reference>
<dbReference type="EMBL" id="JAGIOB010000001">
    <property type="protein sequence ID" value="MBP2418301.1"/>
    <property type="molecule type" value="Genomic_DNA"/>
</dbReference>
<evidence type="ECO:0000259" key="2">
    <source>
        <dbReference type="Pfam" id="PF00535"/>
    </source>
</evidence>
<evidence type="ECO:0000313" key="3">
    <source>
        <dbReference type="EMBL" id="MBP2418301.1"/>
    </source>
</evidence>
<comment type="similarity">
    <text evidence="1">Belongs to the glycosyltransferase 2 family.</text>
</comment>
<comment type="caution">
    <text evidence="3">The sequence shown here is derived from an EMBL/GenBank/DDBJ whole genome shotgun (WGS) entry which is preliminary data.</text>
</comment>
<dbReference type="PANTHER" id="PTHR48090:SF7">
    <property type="entry name" value="RFBJ PROTEIN"/>
    <property type="match status" value="1"/>
</dbReference>
<proteinExistence type="inferred from homology"/>